<reference evidence="1" key="2">
    <citation type="journal article" date="2015" name="Fish Shellfish Immunol.">
        <title>Early steps in the European eel (Anguilla anguilla)-Vibrio vulnificus interaction in the gills: Role of the RtxA13 toxin.</title>
        <authorList>
            <person name="Callol A."/>
            <person name="Pajuelo D."/>
            <person name="Ebbesson L."/>
            <person name="Teles M."/>
            <person name="MacKenzie S."/>
            <person name="Amaro C."/>
        </authorList>
    </citation>
    <scope>NUCLEOTIDE SEQUENCE</scope>
</reference>
<reference evidence="1" key="1">
    <citation type="submission" date="2014-11" db="EMBL/GenBank/DDBJ databases">
        <authorList>
            <person name="Amaro Gonzalez C."/>
        </authorList>
    </citation>
    <scope>NUCLEOTIDE SEQUENCE</scope>
</reference>
<dbReference type="EMBL" id="GBXM01093864">
    <property type="protein sequence ID" value="JAH14713.1"/>
    <property type="molecule type" value="Transcribed_RNA"/>
</dbReference>
<protein>
    <submittedName>
        <fullName evidence="1">Uncharacterized protein</fullName>
    </submittedName>
</protein>
<proteinExistence type="predicted"/>
<sequence length="89" mass="9667">MTDAFFSFLPDPADLIPVLFLGDPLDFRDEGDPLELAGSGEIFVRLLVLFLPAGSSFLITISSLFPCSLAPASLARAELFRLFISRDSS</sequence>
<dbReference type="AlphaFoldDB" id="A0A0E9QF13"/>
<name>A0A0E9QF13_ANGAN</name>
<organism evidence="1">
    <name type="scientific">Anguilla anguilla</name>
    <name type="common">European freshwater eel</name>
    <name type="synonym">Muraena anguilla</name>
    <dbReference type="NCBI Taxonomy" id="7936"/>
    <lineage>
        <taxon>Eukaryota</taxon>
        <taxon>Metazoa</taxon>
        <taxon>Chordata</taxon>
        <taxon>Craniata</taxon>
        <taxon>Vertebrata</taxon>
        <taxon>Euteleostomi</taxon>
        <taxon>Actinopterygii</taxon>
        <taxon>Neopterygii</taxon>
        <taxon>Teleostei</taxon>
        <taxon>Anguilliformes</taxon>
        <taxon>Anguillidae</taxon>
        <taxon>Anguilla</taxon>
    </lineage>
</organism>
<accession>A0A0E9QF13</accession>
<evidence type="ECO:0000313" key="1">
    <source>
        <dbReference type="EMBL" id="JAH14713.1"/>
    </source>
</evidence>